<dbReference type="Proteomes" id="UP000266906">
    <property type="component" value="Unassembled WGS sequence"/>
</dbReference>
<evidence type="ECO:0000256" key="1">
    <source>
        <dbReference type="SAM" id="Phobius"/>
    </source>
</evidence>
<dbReference type="AlphaFoldDB" id="A0A3N4RJP4"/>
<dbReference type="RefSeq" id="WP_123821625.1">
    <property type="nucleotide sequence ID" value="NZ_RKQG01000004.1"/>
</dbReference>
<reference evidence="2 3" key="1">
    <citation type="submission" date="2018-11" db="EMBL/GenBank/DDBJ databases">
        <title>Sequencing the genomes of 1000 actinobacteria strains.</title>
        <authorList>
            <person name="Klenk H.-P."/>
        </authorList>
    </citation>
    <scope>NUCLEOTIDE SEQUENCE [LARGE SCALE GENOMIC DNA]</scope>
    <source>
        <strain evidence="2 3">DSM 44781</strain>
    </source>
</reference>
<feature type="transmembrane region" description="Helical" evidence="1">
    <location>
        <begin position="39"/>
        <end position="58"/>
    </location>
</feature>
<protein>
    <submittedName>
        <fullName evidence="2">Uncharacterized protein</fullName>
    </submittedName>
</protein>
<sequence>MKDSTRRWVRTTFAVTAGAAASMPLLVHTAGLPDTLPGLGALLAVSGAVTRLLALPVVDGWLPAWLRKASDPDDDVLRQAVRE</sequence>
<keyword evidence="1" id="KW-0472">Membrane</keyword>
<name>A0A3N4RJP4_9ACTN</name>
<gene>
    <name evidence="2" type="ORF">EDD38_7415</name>
</gene>
<evidence type="ECO:0000313" key="3">
    <source>
        <dbReference type="Proteomes" id="UP000266906"/>
    </source>
</evidence>
<organism evidence="2 3">
    <name type="scientific">Kitasatospora cineracea</name>
    <dbReference type="NCBI Taxonomy" id="88074"/>
    <lineage>
        <taxon>Bacteria</taxon>
        <taxon>Bacillati</taxon>
        <taxon>Actinomycetota</taxon>
        <taxon>Actinomycetes</taxon>
        <taxon>Kitasatosporales</taxon>
        <taxon>Streptomycetaceae</taxon>
        <taxon>Kitasatospora</taxon>
    </lineage>
</organism>
<comment type="caution">
    <text evidence="2">The sequence shown here is derived from an EMBL/GenBank/DDBJ whole genome shotgun (WGS) entry which is preliminary data.</text>
</comment>
<proteinExistence type="predicted"/>
<keyword evidence="3" id="KW-1185">Reference proteome</keyword>
<keyword evidence="1" id="KW-1133">Transmembrane helix</keyword>
<accession>A0A3N4RJP4</accession>
<evidence type="ECO:0000313" key="2">
    <source>
        <dbReference type="EMBL" id="RPE27270.1"/>
    </source>
</evidence>
<keyword evidence="1" id="KW-0812">Transmembrane</keyword>
<dbReference type="EMBL" id="RKQG01000004">
    <property type="protein sequence ID" value="RPE27270.1"/>
    <property type="molecule type" value="Genomic_DNA"/>
</dbReference>